<evidence type="ECO:0000313" key="2">
    <source>
        <dbReference type="Proteomes" id="UP000000486"/>
    </source>
</evidence>
<name>A0A0E0URS7_LISMM</name>
<gene>
    <name evidence="1" type="ordered locus">LMM7_0101</name>
</gene>
<sequence>MVVKKEYFAYDFSNVHWLKVDKEGKLGKGVLFGEFSKFEGEASIKTVARKAEGVPVEEVSKPEMMEGTLTGHILLSVARELYGLTTQGLQEGIWAYGSNSKTANFALTAEERDMYGEPHLLAFPNVSVTGGIKWSLENGSEEVAEIEIPIKAMRDSSGNLRYDALASEVTDEKVKEKWHTDFSPDMVKEDYTFPS</sequence>
<accession>A0A0E0URS7</accession>
<proteinExistence type="predicted"/>
<dbReference type="PATRIC" id="fig|1030009.3.peg.96"/>
<reference evidence="1 2" key="1">
    <citation type="journal article" date="2011" name="J. Bacteriol.">
        <title>Genome sequence of the nonpathogenic Listeria monocytogenes serovar 4a strain M7.</title>
        <authorList>
            <person name="Chen J."/>
            <person name="Xia Y."/>
            <person name="Cheng C."/>
            <person name="Fang C."/>
            <person name="Shan Y."/>
            <person name="Jin G."/>
            <person name="Fang W."/>
        </authorList>
    </citation>
    <scope>NUCLEOTIDE SEQUENCE [LARGE SCALE GENOMIC DNA]</scope>
    <source>
        <strain evidence="1 2">M7</strain>
    </source>
</reference>
<dbReference type="Proteomes" id="UP000000486">
    <property type="component" value="Chromosome"/>
</dbReference>
<dbReference type="RefSeq" id="WP_012582168.1">
    <property type="nucleotide sequence ID" value="NC_017537.1"/>
</dbReference>
<organism evidence="1 2">
    <name type="scientific">Listeria monocytogenes serotype 4a (strain M7)</name>
    <dbReference type="NCBI Taxonomy" id="1030009"/>
    <lineage>
        <taxon>Bacteria</taxon>
        <taxon>Bacillati</taxon>
        <taxon>Bacillota</taxon>
        <taxon>Bacilli</taxon>
        <taxon>Bacillales</taxon>
        <taxon>Listeriaceae</taxon>
        <taxon>Listeria</taxon>
    </lineage>
</organism>
<dbReference type="EMBL" id="CP002816">
    <property type="protein sequence ID" value="AEH91107.1"/>
    <property type="molecule type" value="Genomic_DNA"/>
</dbReference>
<dbReference type="HOGENOM" id="CLU_118921_0_0_9"/>
<protein>
    <submittedName>
        <fullName evidence="1">Major tail protein B</fullName>
    </submittedName>
</protein>
<evidence type="ECO:0000313" key="1">
    <source>
        <dbReference type="EMBL" id="AEH91107.1"/>
    </source>
</evidence>
<dbReference type="KEGG" id="lmq:LMM7_0101"/>
<dbReference type="AlphaFoldDB" id="A0A0E0URS7"/>